<dbReference type="GO" id="GO:0046982">
    <property type="term" value="F:protein heterodimerization activity"/>
    <property type="evidence" value="ECO:0007669"/>
    <property type="project" value="InterPro"/>
</dbReference>
<dbReference type="GO" id="GO:0003677">
    <property type="term" value="F:DNA binding"/>
    <property type="evidence" value="ECO:0007669"/>
    <property type="project" value="InterPro"/>
</dbReference>
<comment type="similarity">
    <text evidence="3">Belongs to the CENP-T/CNN1 family.</text>
</comment>
<dbReference type="Gene3D" id="1.10.20.10">
    <property type="entry name" value="Histone, subunit A"/>
    <property type="match status" value="1"/>
</dbReference>
<name>A0A9W9Z895_9CNID</name>
<dbReference type="EMBL" id="MU826394">
    <property type="protein sequence ID" value="KAJ7376630.1"/>
    <property type="molecule type" value="Genomic_DNA"/>
</dbReference>
<evidence type="ECO:0000256" key="1">
    <source>
        <dbReference type="ARBA" id="ARBA00004123"/>
    </source>
</evidence>
<dbReference type="GO" id="GO:0051382">
    <property type="term" value="P:kinetochore assembly"/>
    <property type="evidence" value="ECO:0007669"/>
    <property type="project" value="InterPro"/>
</dbReference>
<dbReference type="GO" id="GO:0000776">
    <property type="term" value="C:kinetochore"/>
    <property type="evidence" value="ECO:0007669"/>
    <property type="project" value="InterPro"/>
</dbReference>
<reference evidence="7" key="1">
    <citation type="submission" date="2023-01" db="EMBL/GenBank/DDBJ databases">
        <title>Genome assembly of the deep-sea coral Lophelia pertusa.</title>
        <authorList>
            <person name="Herrera S."/>
            <person name="Cordes E."/>
        </authorList>
    </citation>
    <scope>NUCLEOTIDE SEQUENCE</scope>
    <source>
        <strain evidence="7">USNM1676648</strain>
        <tissue evidence="7">Polyp</tissue>
    </source>
</reference>
<feature type="domain" description="CENP-T/Histone H4 histone fold" evidence="6">
    <location>
        <begin position="5"/>
        <end position="67"/>
    </location>
</feature>
<dbReference type="OrthoDB" id="10071681at2759"/>
<evidence type="ECO:0000256" key="2">
    <source>
        <dbReference type="ARBA" id="ARBA00004286"/>
    </source>
</evidence>
<dbReference type="AlphaFoldDB" id="A0A9W9Z895"/>
<organism evidence="7 8">
    <name type="scientific">Desmophyllum pertusum</name>
    <dbReference type="NCBI Taxonomy" id="174260"/>
    <lineage>
        <taxon>Eukaryota</taxon>
        <taxon>Metazoa</taxon>
        <taxon>Cnidaria</taxon>
        <taxon>Anthozoa</taxon>
        <taxon>Hexacorallia</taxon>
        <taxon>Scleractinia</taxon>
        <taxon>Caryophylliina</taxon>
        <taxon>Caryophylliidae</taxon>
        <taxon>Desmophyllum</taxon>
    </lineage>
</organism>
<evidence type="ECO:0000313" key="7">
    <source>
        <dbReference type="EMBL" id="KAJ7376630.1"/>
    </source>
</evidence>
<sequence>MGLTCFFKQVSCDLMAYCRHAHRTTIELADVELLMKRQGLITDTQSLHSLVEKYLPLEYRQEIIPTVQAGNKIVLK</sequence>
<proteinExistence type="inferred from homology"/>
<evidence type="ECO:0000256" key="4">
    <source>
        <dbReference type="ARBA" id="ARBA00022454"/>
    </source>
</evidence>
<evidence type="ECO:0000313" key="8">
    <source>
        <dbReference type="Proteomes" id="UP001163046"/>
    </source>
</evidence>
<keyword evidence="8" id="KW-1185">Reference proteome</keyword>
<gene>
    <name evidence="7" type="ORF">OS493_033508</name>
</gene>
<dbReference type="GO" id="GO:0005634">
    <property type="term" value="C:nucleus"/>
    <property type="evidence" value="ECO:0007669"/>
    <property type="project" value="UniProtKB-SubCell"/>
</dbReference>
<keyword evidence="5" id="KW-0539">Nucleus</keyword>
<dbReference type="SUPFAM" id="SSF47113">
    <property type="entry name" value="Histone-fold"/>
    <property type="match status" value="1"/>
</dbReference>
<evidence type="ECO:0000256" key="5">
    <source>
        <dbReference type="ARBA" id="ARBA00023242"/>
    </source>
</evidence>
<dbReference type="InterPro" id="IPR028255">
    <property type="entry name" value="CENP-T"/>
</dbReference>
<dbReference type="GO" id="GO:0000278">
    <property type="term" value="P:mitotic cell cycle"/>
    <property type="evidence" value="ECO:0007669"/>
    <property type="project" value="TreeGrafter"/>
</dbReference>
<dbReference type="InterPro" id="IPR035425">
    <property type="entry name" value="CENP-T/H4_C"/>
</dbReference>
<dbReference type="Pfam" id="PF15511">
    <property type="entry name" value="CENP-T_C"/>
    <property type="match status" value="1"/>
</dbReference>
<evidence type="ECO:0000259" key="6">
    <source>
        <dbReference type="Pfam" id="PF15511"/>
    </source>
</evidence>
<accession>A0A9W9Z895</accession>
<protein>
    <recommendedName>
        <fullName evidence="6">CENP-T/Histone H4 histone fold domain-containing protein</fullName>
    </recommendedName>
</protein>
<dbReference type="Proteomes" id="UP001163046">
    <property type="component" value="Unassembled WGS sequence"/>
</dbReference>
<dbReference type="PANTHER" id="PTHR46904:SF1">
    <property type="entry name" value="CENTROMERE PROTEIN T"/>
    <property type="match status" value="1"/>
</dbReference>
<dbReference type="InterPro" id="IPR009072">
    <property type="entry name" value="Histone-fold"/>
</dbReference>
<dbReference type="CDD" id="cd22920">
    <property type="entry name" value="HFD_CENP-T"/>
    <property type="match status" value="1"/>
</dbReference>
<keyword evidence="4" id="KW-0158">Chromosome</keyword>
<dbReference type="PANTHER" id="PTHR46904">
    <property type="entry name" value="CENTROMERE PROTEIN T"/>
    <property type="match status" value="1"/>
</dbReference>
<comment type="caution">
    <text evidence="7">The sequence shown here is derived from an EMBL/GenBank/DDBJ whole genome shotgun (WGS) entry which is preliminary data.</text>
</comment>
<comment type="subcellular location">
    <subcellularLocation>
        <location evidence="2">Chromosome</location>
    </subcellularLocation>
    <subcellularLocation>
        <location evidence="1">Nucleus</location>
    </subcellularLocation>
</comment>
<evidence type="ECO:0000256" key="3">
    <source>
        <dbReference type="ARBA" id="ARBA00010137"/>
    </source>
</evidence>
<dbReference type="GO" id="GO:0007059">
    <property type="term" value="P:chromosome segregation"/>
    <property type="evidence" value="ECO:0007669"/>
    <property type="project" value="TreeGrafter"/>
</dbReference>